<dbReference type="PANTHER" id="PTHR43646">
    <property type="entry name" value="GLYCOSYLTRANSFERASE"/>
    <property type="match status" value="1"/>
</dbReference>
<dbReference type="InterPro" id="IPR001173">
    <property type="entry name" value="Glyco_trans_2-like"/>
</dbReference>
<evidence type="ECO:0000256" key="4">
    <source>
        <dbReference type="ARBA" id="ARBA00022679"/>
    </source>
</evidence>
<dbReference type="SUPFAM" id="SSF53448">
    <property type="entry name" value="Nucleotide-diphospho-sugar transferases"/>
    <property type="match status" value="1"/>
</dbReference>
<dbReference type="PANTHER" id="PTHR43646:SF2">
    <property type="entry name" value="GLYCOSYLTRANSFERASE 2-LIKE DOMAIN-CONTAINING PROTEIN"/>
    <property type="match status" value="1"/>
</dbReference>
<dbReference type="GO" id="GO:0016757">
    <property type="term" value="F:glycosyltransferase activity"/>
    <property type="evidence" value="ECO:0007669"/>
    <property type="project" value="UniProtKB-KW"/>
</dbReference>
<reference evidence="7" key="1">
    <citation type="submission" date="2018-05" db="EMBL/GenBank/DDBJ databases">
        <authorList>
            <person name="Lanie J.A."/>
            <person name="Ng W.-L."/>
            <person name="Kazmierczak K.M."/>
            <person name="Andrzejewski T.M."/>
            <person name="Davidsen T.M."/>
            <person name="Wayne K.J."/>
            <person name="Tettelin H."/>
            <person name="Glass J.I."/>
            <person name="Rusch D."/>
            <person name="Podicherti R."/>
            <person name="Tsui H.-C.T."/>
            <person name="Winkler M.E."/>
        </authorList>
    </citation>
    <scope>NUCLEOTIDE SEQUENCE</scope>
</reference>
<evidence type="ECO:0000256" key="2">
    <source>
        <dbReference type="ARBA" id="ARBA00022475"/>
    </source>
</evidence>
<dbReference type="EMBL" id="UINC01001483">
    <property type="protein sequence ID" value="SUZ81867.1"/>
    <property type="molecule type" value="Genomic_DNA"/>
</dbReference>
<dbReference type="GO" id="GO:0005886">
    <property type="term" value="C:plasma membrane"/>
    <property type="evidence" value="ECO:0007669"/>
    <property type="project" value="UniProtKB-SubCell"/>
</dbReference>
<dbReference type="Pfam" id="PF00535">
    <property type="entry name" value="Glycos_transf_2"/>
    <property type="match status" value="1"/>
</dbReference>
<evidence type="ECO:0000313" key="7">
    <source>
        <dbReference type="EMBL" id="SUZ81867.1"/>
    </source>
</evidence>
<feature type="domain" description="Glycosyltransferase 2-like" evidence="6">
    <location>
        <begin position="3"/>
        <end position="113"/>
    </location>
</feature>
<keyword evidence="4" id="KW-0808">Transferase</keyword>
<comment type="subcellular location">
    <subcellularLocation>
        <location evidence="1">Cell membrane</location>
    </subcellularLocation>
</comment>
<dbReference type="InterPro" id="IPR029044">
    <property type="entry name" value="Nucleotide-diphossugar_trans"/>
</dbReference>
<gene>
    <name evidence="7" type="ORF">METZ01_LOCUS34721</name>
</gene>
<dbReference type="AlphaFoldDB" id="A0A381QVS5"/>
<dbReference type="CDD" id="cd02522">
    <property type="entry name" value="GT_2_like_a"/>
    <property type="match status" value="1"/>
</dbReference>
<dbReference type="NCBIfam" id="TIGR04283">
    <property type="entry name" value="glyco_like_mftF"/>
    <property type="match status" value="1"/>
</dbReference>
<evidence type="ECO:0000256" key="5">
    <source>
        <dbReference type="ARBA" id="ARBA00023136"/>
    </source>
</evidence>
<keyword evidence="2" id="KW-1003">Cell membrane</keyword>
<dbReference type="InterPro" id="IPR026461">
    <property type="entry name" value="Trfase_2_rSAM/seldom_assoc"/>
</dbReference>
<dbReference type="Gene3D" id="3.90.550.10">
    <property type="entry name" value="Spore Coat Polysaccharide Biosynthesis Protein SpsA, Chain A"/>
    <property type="match status" value="1"/>
</dbReference>
<keyword evidence="3" id="KW-0328">Glycosyltransferase</keyword>
<evidence type="ECO:0000256" key="1">
    <source>
        <dbReference type="ARBA" id="ARBA00004236"/>
    </source>
</evidence>
<evidence type="ECO:0000259" key="6">
    <source>
        <dbReference type="Pfam" id="PF00535"/>
    </source>
</evidence>
<name>A0A381QVS5_9ZZZZ</name>
<evidence type="ECO:0000256" key="3">
    <source>
        <dbReference type="ARBA" id="ARBA00022676"/>
    </source>
</evidence>
<accession>A0A381QVS5</accession>
<proteinExistence type="predicted"/>
<sequence>MLSIIVPVLNEAKIIKRELENLQVYREQGAELIVVDGGSEDQTAHLAKFLADRVIVSEPGRATQMNRGAEIAKGKVLLFLHIDTDLPDNSFVELQQILHSNHFNWGWFDVRLSNVGIAYQVVASCMNIRARLTWICTGDQSLLVSRQLFRKIRGFPEIPLMEDVAISKLLRRVAQPWICKEPVVASARRWEQKGLVRTVLLMWKLRFLYFVGVNPDRLVTRYY</sequence>
<keyword evidence="5" id="KW-0472">Membrane</keyword>
<organism evidence="7">
    <name type="scientific">marine metagenome</name>
    <dbReference type="NCBI Taxonomy" id="408172"/>
    <lineage>
        <taxon>unclassified sequences</taxon>
        <taxon>metagenomes</taxon>
        <taxon>ecological metagenomes</taxon>
    </lineage>
</organism>
<protein>
    <recommendedName>
        <fullName evidence="6">Glycosyltransferase 2-like domain-containing protein</fullName>
    </recommendedName>
</protein>